<organism evidence="10 11">
    <name type="scientific">Microbacterium alkaliflavum</name>
    <dbReference type="NCBI Taxonomy" id="3248839"/>
    <lineage>
        <taxon>Bacteria</taxon>
        <taxon>Bacillati</taxon>
        <taxon>Actinomycetota</taxon>
        <taxon>Actinomycetes</taxon>
        <taxon>Micrococcales</taxon>
        <taxon>Microbacteriaceae</taxon>
        <taxon>Microbacterium</taxon>
    </lineage>
</organism>
<dbReference type="RefSeq" id="WP_397557263.1">
    <property type="nucleotide sequence ID" value="NZ_JBIQWL010000006.1"/>
</dbReference>
<sequence length="164" mass="17852">MSLVVMGVSGSGKSTVGAEVAERAGATFIDADDLHPASNVAKMHAGIPLTDEDRMPWLRIVGETIAQHSGERVVMACSALKRVYRDVIREHAGHVLFAELEGTRELLAERMGARQDHFMPLTLLDSQLATLEPLQPDEEGVTVDIALSPDEISDRILSRWLATP</sequence>
<gene>
    <name evidence="10" type="ORF">ACH3VR_15695</name>
</gene>
<comment type="pathway">
    <text evidence="1">Carbohydrate acid metabolism.</text>
</comment>
<evidence type="ECO:0000256" key="7">
    <source>
        <dbReference type="ARBA" id="ARBA00022840"/>
    </source>
</evidence>
<dbReference type="InterPro" id="IPR027417">
    <property type="entry name" value="P-loop_NTPase"/>
</dbReference>
<proteinExistence type="inferred from homology"/>
<dbReference type="PANTHER" id="PTHR43442:SF3">
    <property type="entry name" value="GLUCONOKINASE-RELATED"/>
    <property type="match status" value="1"/>
</dbReference>
<evidence type="ECO:0000256" key="1">
    <source>
        <dbReference type="ARBA" id="ARBA00004761"/>
    </source>
</evidence>
<evidence type="ECO:0000256" key="4">
    <source>
        <dbReference type="ARBA" id="ARBA00022679"/>
    </source>
</evidence>
<dbReference type="EMBL" id="JBIQWL010000006">
    <property type="protein sequence ID" value="MFH8251809.1"/>
    <property type="molecule type" value="Genomic_DNA"/>
</dbReference>
<evidence type="ECO:0000256" key="2">
    <source>
        <dbReference type="ARBA" id="ARBA00008420"/>
    </source>
</evidence>
<evidence type="ECO:0000256" key="6">
    <source>
        <dbReference type="ARBA" id="ARBA00022777"/>
    </source>
</evidence>
<keyword evidence="11" id="KW-1185">Reference proteome</keyword>
<dbReference type="InterPro" id="IPR006001">
    <property type="entry name" value="Therm_gnt_kin"/>
</dbReference>
<evidence type="ECO:0000256" key="5">
    <source>
        <dbReference type="ARBA" id="ARBA00022741"/>
    </source>
</evidence>
<dbReference type="SUPFAM" id="SSF52540">
    <property type="entry name" value="P-loop containing nucleoside triphosphate hydrolases"/>
    <property type="match status" value="1"/>
</dbReference>
<name>A0ABW7QAC9_9MICO</name>
<dbReference type="Gene3D" id="3.40.50.300">
    <property type="entry name" value="P-loop containing nucleotide triphosphate hydrolases"/>
    <property type="match status" value="1"/>
</dbReference>
<protein>
    <recommendedName>
        <fullName evidence="3 9">Gluconokinase</fullName>
        <ecNumber evidence="3 9">2.7.1.12</ecNumber>
    </recommendedName>
</protein>
<comment type="catalytic activity">
    <reaction evidence="8 9">
        <text>D-gluconate + ATP = 6-phospho-D-gluconate + ADP + H(+)</text>
        <dbReference type="Rhea" id="RHEA:19433"/>
        <dbReference type="ChEBI" id="CHEBI:15378"/>
        <dbReference type="ChEBI" id="CHEBI:18391"/>
        <dbReference type="ChEBI" id="CHEBI:30616"/>
        <dbReference type="ChEBI" id="CHEBI:58759"/>
        <dbReference type="ChEBI" id="CHEBI:456216"/>
        <dbReference type="EC" id="2.7.1.12"/>
    </reaction>
</comment>
<reference evidence="10 11" key="1">
    <citation type="submission" date="2024-09" db="EMBL/GenBank/DDBJ databases">
        <authorList>
            <person name="Pan X."/>
        </authorList>
    </citation>
    <scope>NUCLEOTIDE SEQUENCE [LARGE SCALE GENOMIC DNA]</scope>
    <source>
        <strain evidence="10 11">B2969</strain>
    </source>
</reference>
<dbReference type="CDD" id="cd02021">
    <property type="entry name" value="GntK"/>
    <property type="match status" value="1"/>
</dbReference>
<keyword evidence="5 9" id="KW-0547">Nucleotide-binding</keyword>
<keyword evidence="7 9" id="KW-0067">ATP-binding</keyword>
<comment type="caution">
    <text evidence="10">The sequence shown here is derived from an EMBL/GenBank/DDBJ whole genome shotgun (WGS) entry which is preliminary data.</text>
</comment>
<dbReference type="PANTHER" id="PTHR43442">
    <property type="entry name" value="GLUCONOKINASE-RELATED"/>
    <property type="match status" value="1"/>
</dbReference>
<accession>A0ABW7QAC9</accession>
<evidence type="ECO:0000313" key="11">
    <source>
        <dbReference type="Proteomes" id="UP001610861"/>
    </source>
</evidence>
<dbReference type="EC" id="2.7.1.12" evidence="3 9"/>
<dbReference type="NCBIfam" id="TIGR01313">
    <property type="entry name" value="therm_gnt_kin"/>
    <property type="match status" value="1"/>
</dbReference>
<evidence type="ECO:0000256" key="3">
    <source>
        <dbReference type="ARBA" id="ARBA00012054"/>
    </source>
</evidence>
<comment type="similarity">
    <text evidence="2 9">Belongs to the gluconokinase GntK/GntV family.</text>
</comment>
<keyword evidence="6 9" id="KW-0418">Kinase</keyword>
<dbReference type="Proteomes" id="UP001610861">
    <property type="component" value="Unassembled WGS sequence"/>
</dbReference>
<dbReference type="Pfam" id="PF13671">
    <property type="entry name" value="AAA_33"/>
    <property type="match status" value="1"/>
</dbReference>
<evidence type="ECO:0000256" key="8">
    <source>
        <dbReference type="ARBA" id="ARBA00048090"/>
    </source>
</evidence>
<evidence type="ECO:0000256" key="9">
    <source>
        <dbReference type="RuleBase" id="RU363066"/>
    </source>
</evidence>
<keyword evidence="4 9" id="KW-0808">Transferase</keyword>
<evidence type="ECO:0000313" key="10">
    <source>
        <dbReference type="EMBL" id="MFH8251809.1"/>
    </source>
</evidence>